<comment type="subcellular location">
    <subcellularLocation>
        <location evidence="10">Cell inner membrane</location>
        <topology evidence="10">Multi-pass membrane protein</topology>
    </subcellularLocation>
    <subcellularLocation>
        <location evidence="1 9">Cell membrane</location>
        <topology evidence="1 9">Multi-pass membrane protein</topology>
    </subcellularLocation>
</comment>
<protein>
    <recommendedName>
        <fullName evidence="10">Phosphate transport system permease protein</fullName>
    </recommendedName>
</protein>
<sequence length="323" mass="34603">MSLFKEAEVSETISSPPSATDYFVDRSFRGLAYLFAWLVLGVVGALVFEIGIKALPAIREYQLGFLTSGTWDVHNRQFGILAEIWGTLYSSILALLIGGFVGITMAIFLTQDFLPVRLAALFRTTVELLAAIPSVVYGLWGIFVVVPAIRPVANALNEQFGWIPFFSTTLSGPGMLPAALVLAIMILPTIAAVSQDALQLVPYKIKEAAYGLGATRWEVILRVMLPTAATGIFGALVLGFGRALGETMALAMLVGNSNQISLSLFSPANTLAALLALNFPEAGPLEVQVLMYAALVLLFITLVVNVLGTAIMTMASRRLGTSR</sequence>
<evidence type="ECO:0000256" key="4">
    <source>
        <dbReference type="ARBA" id="ARBA00022475"/>
    </source>
</evidence>
<dbReference type="RefSeq" id="WP_348757887.1">
    <property type="nucleotide sequence ID" value="NZ_OZ026884.1"/>
</dbReference>
<evidence type="ECO:0000256" key="3">
    <source>
        <dbReference type="ARBA" id="ARBA00022448"/>
    </source>
</evidence>
<feature type="transmembrane region" description="Helical" evidence="9">
    <location>
        <begin position="170"/>
        <end position="193"/>
    </location>
</feature>
<proteinExistence type="inferred from homology"/>
<feature type="domain" description="ABC transmembrane type-1" evidence="11">
    <location>
        <begin position="84"/>
        <end position="308"/>
    </location>
</feature>
<name>A0ABM9NL49_9GAMM</name>
<feature type="transmembrane region" description="Helical" evidence="9">
    <location>
        <begin position="219"/>
        <end position="240"/>
    </location>
</feature>
<keyword evidence="10" id="KW-0997">Cell inner membrane</keyword>
<evidence type="ECO:0000313" key="13">
    <source>
        <dbReference type="Proteomes" id="UP001497493"/>
    </source>
</evidence>
<accession>A0ABM9NL49</accession>
<dbReference type="PANTHER" id="PTHR30425:SF1">
    <property type="entry name" value="PHOSPHATE TRANSPORT SYSTEM PERMEASE PROTEIN PSTC"/>
    <property type="match status" value="1"/>
</dbReference>
<dbReference type="NCBIfam" id="TIGR02138">
    <property type="entry name" value="phosphate_pstC"/>
    <property type="match status" value="1"/>
</dbReference>
<keyword evidence="3 9" id="KW-0813">Transport</keyword>
<comment type="function">
    <text evidence="10">Part of the binding-protein-dependent transport system for phosphate; probably responsible for the translocation of the substrate across the membrane.</text>
</comment>
<dbReference type="SUPFAM" id="SSF161098">
    <property type="entry name" value="MetI-like"/>
    <property type="match status" value="1"/>
</dbReference>
<feature type="transmembrane region" description="Helical" evidence="9">
    <location>
        <begin position="84"/>
        <end position="108"/>
    </location>
</feature>
<dbReference type="Gene3D" id="1.10.3720.10">
    <property type="entry name" value="MetI-like"/>
    <property type="match status" value="1"/>
</dbReference>
<keyword evidence="7 9" id="KW-1133">Transmembrane helix</keyword>
<dbReference type="InterPro" id="IPR035906">
    <property type="entry name" value="MetI-like_sf"/>
</dbReference>
<keyword evidence="13" id="KW-1185">Reference proteome</keyword>
<dbReference type="Pfam" id="PF00528">
    <property type="entry name" value="BPD_transp_1"/>
    <property type="match status" value="1"/>
</dbReference>
<evidence type="ECO:0000256" key="10">
    <source>
        <dbReference type="RuleBase" id="RU363054"/>
    </source>
</evidence>
<dbReference type="InterPro" id="IPR051124">
    <property type="entry name" value="Phosphate_Transport_Permease"/>
</dbReference>
<evidence type="ECO:0000256" key="5">
    <source>
        <dbReference type="ARBA" id="ARBA00022592"/>
    </source>
</evidence>
<comment type="similarity">
    <text evidence="2 10">Belongs to the binding-protein-dependent transport system permease family. CysTW subfamily.</text>
</comment>
<dbReference type="EMBL" id="OZ026884">
    <property type="protein sequence ID" value="CAL1241363.1"/>
    <property type="molecule type" value="Genomic_DNA"/>
</dbReference>
<keyword evidence="6 9" id="KW-0812">Transmembrane</keyword>
<evidence type="ECO:0000313" key="12">
    <source>
        <dbReference type="EMBL" id="CAL1241363.1"/>
    </source>
</evidence>
<evidence type="ECO:0000256" key="9">
    <source>
        <dbReference type="RuleBase" id="RU363032"/>
    </source>
</evidence>
<dbReference type="PROSITE" id="PS50928">
    <property type="entry name" value="ABC_TM1"/>
    <property type="match status" value="1"/>
</dbReference>
<reference evidence="12 13" key="1">
    <citation type="submission" date="2024-04" db="EMBL/GenBank/DDBJ databases">
        <authorList>
            <person name="Cremers G."/>
        </authorList>
    </citation>
    <scope>NUCLEOTIDE SEQUENCE [LARGE SCALE GENOMIC DNA]</scope>
    <source>
        <strain evidence="12">MeCH1-AG</strain>
    </source>
</reference>
<dbReference type="CDD" id="cd06261">
    <property type="entry name" value="TM_PBP2"/>
    <property type="match status" value="1"/>
</dbReference>
<evidence type="ECO:0000259" key="11">
    <source>
        <dbReference type="PROSITE" id="PS50928"/>
    </source>
</evidence>
<evidence type="ECO:0000256" key="2">
    <source>
        <dbReference type="ARBA" id="ARBA00007069"/>
    </source>
</evidence>
<dbReference type="InterPro" id="IPR000515">
    <property type="entry name" value="MetI-like"/>
</dbReference>
<gene>
    <name evidence="12" type="primary">pstC</name>
    <name evidence="12" type="ORF">MECH1_V1_2587</name>
</gene>
<feature type="transmembrane region" description="Helical" evidence="9">
    <location>
        <begin position="128"/>
        <end position="149"/>
    </location>
</feature>
<evidence type="ECO:0000256" key="6">
    <source>
        <dbReference type="ARBA" id="ARBA00022692"/>
    </source>
</evidence>
<evidence type="ECO:0000256" key="7">
    <source>
        <dbReference type="ARBA" id="ARBA00022989"/>
    </source>
</evidence>
<evidence type="ECO:0000256" key="8">
    <source>
        <dbReference type="ARBA" id="ARBA00023136"/>
    </source>
</evidence>
<dbReference type="PANTHER" id="PTHR30425">
    <property type="entry name" value="PHOSPHATE TRANSPORT SYSTEM PERMEASE PROTEIN PST"/>
    <property type="match status" value="1"/>
</dbReference>
<keyword evidence="5 10" id="KW-0592">Phosphate transport</keyword>
<feature type="transmembrane region" description="Helical" evidence="9">
    <location>
        <begin position="31"/>
        <end position="52"/>
    </location>
</feature>
<dbReference type="InterPro" id="IPR011864">
    <property type="entry name" value="Phosphate_PstC"/>
</dbReference>
<dbReference type="Proteomes" id="UP001497493">
    <property type="component" value="Chromosome"/>
</dbReference>
<feature type="transmembrane region" description="Helical" evidence="9">
    <location>
        <begin position="260"/>
        <end position="277"/>
    </location>
</feature>
<keyword evidence="8 9" id="KW-0472">Membrane</keyword>
<feature type="transmembrane region" description="Helical" evidence="9">
    <location>
        <begin position="289"/>
        <end position="315"/>
    </location>
</feature>
<keyword evidence="4" id="KW-1003">Cell membrane</keyword>
<evidence type="ECO:0000256" key="1">
    <source>
        <dbReference type="ARBA" id="ARBA00004651"/>
    </source>
</evidence>
<organism evidence="12 13">
    <name type="scientific">Candidatus Methylocalor cossyra</name>
    <dbReference type="NCBI Taxonomy" id="3108543"/>
    <lineage>
        <taxon>Bacteria</taxon>
        <taxon>Pseudomonadati</taxon>
        <taxon>Pseudomonadota</taxon>
        <taxon>Gammaproteobacteria</taxon>
        <taxon>Methylococcales</taxon>
        <taxon>Methylococcaceae</taxon>
        <taxon>Candidatus Methylocalor</taxon>
    </lineage>
</organism>